<dbReference type="EMBL" id="JACGWO010000002">
    <property type="protein sequence ID" value="KAK4434307.1"/>
    <property type="molecule type" value="Genomic_DNA"/>
</dbReference>
<dbReference type="AlphaFoldDB" id="A0AAE1YQH5"/>
<sequence length="101" mass="11510">MGRQPGKNGSGRESDDGRVQDCNRQQCNVGSAGSVEWSRRQHRPAAEGQCAQTENCWARFRNGSAWRTQFQRWGESIVASKRKNVWRGKDQTKTGSRRAER</sequence>
<keyword evidence="3" id="KW-1185">Reference proteome</keyword>
<feature type="region of interest" description="Disordered" evidence="1">
    <location>
        <begin position="1"/>
        <end position="50"/>
    </location>
</feature>
<accession>A0AAE1YQH5</accession>
<organism evidence="2 3">
    <name type="scientific">Sesamum alatum</name>
    <dbReference type="NCBI Taxonomy" id="300844"/>
    <lineage>
        <taxon>Eukaryota</taxon>
        <taxon>Viridiplantae</taxon>
        <taxon>Streptophyta</taxon>
        <taxon>Embryophyta</taxon>
        <taxon>Tracheophyta</taxon>
        <taxon>Spermatophyta</taxon>
        <taxon>Magnoliopsida</taxon>
        <taxon>eudicotyledons</taxon>
        <taxon>Gunneridae</taxon>
        <taxon>Pentapetalae</taxon>
        <taxon>asterids</taxon>
        <taxon>lamiids</taxon>
        <taxon>Lamiales</taxon>
        <taxon>Pedaliaceae</taxon>
        <taxon>Sesamum</taxon>
    </lineage>
</organism>
<proteinExistence type="predicted"/>
<feature type="compositionally biased region" description="Polar residues" evidence="1">
    <location>
        <begin position="22"/>
        <end position="31"/>
    </location>
</feature>
<gene>
    <name evidence="2" type="ORF">Salat_0593500</name>
</gene>
<reference evidence="2" key="1">
    <citation type="submission" date="2020-06" db="EMBL/GenBank/DDBJ databases">
        <authorList>
            <person name="Li T."/>
            <person name="Hu X."/>
            <person name="Zhang T."/>
            <person name="Song X."/>
            <person name="Zhang H."/>
            <person name="Dai N."/>
            <person name="Sheng W."/>
            <person name="Hou X."/>
            <person name="Wei L."/>
        </authorList>
    </citation>
    <scope>NUCLEOTIDE SEQUENCE</scope>
    <source>
        <strain evidence="2">3651</strain>
        <tissue evidence="2">Leaf</tissue>
    </source>
</reference>
<comment type="caution">
    <text evidence="2">The sequence shown here is derived from an EMBL/GenBank/DDBJ whole genome shotgun (WGS) entry which is preliminary data.</text>
</comment>
<protein>
    <submittedName>
        <fullName evidence="2">Uncharacterized protein</fullName>
    </submittedName>
</protein>
<name>A0AAE1YQH5_9LAMI</name>
<evidence type="ECO:0000313" key="3">
    <source>
        <dbReference type="Proteomes" id="UP001293254"/>
    </source>
</evidence>
<evidence type="ECO:0000256" key="1">
    <source>
        <dbReference type="SAM" id="MobiDB-lite"/>
    </source>
</evidence>
<evidence type="ECO:0000313" key="2">
    <source>
        <dbReference type="EMBL" id="KAK4434307.1"/>
    </source>
</evidence>
<feature type="compositionally biased region" description="Basic and acidic residues" evidence="1">
    <location>
        <begin position="10"/>
        <end position="21"/>
    </location>
</feature>
<reference evidence="2" key="2">
    <citation type="journal article" date="2024" name="Plant">
        <title>Genomic evolution and insights into agronomic trait innovations of Sesamum species.</title>
        <authorList>
            <person name="Miao H."/>
            <person name="Wang L."/>
            <person name="Qu L."/>
            <person name="Liu H."/>
            <person name="Sun Y."/>
            <person name="Le M."/>
            <person name="Wang Q."/>
            <person name="Wei S."/>
            <person name="Zheng Y."/>
            <person name="Lin W."/>
            <person name="Duan Y."/>
            <person name="Cao H."/>
            <person name="Xiong S."/>
            <person name="Wang X."/>
            <person name="Wei L."/>
            <person name="Li C."/>
            <person name="Ma Q."/>
            <person name="Ju M."/>
            <person name="Zhao R."/>
            <person name="Li G."/>
            <person name="Mu C."/>
            <person name="Tian Q."/>
            <person name="Mei H."/>
            <person name="Zhang T."/>
            <person name="Gao T."/>
            <person name="Zhang H."/>
        </authorList>
    </citation>
    <scope>NUCLEOTIDE SEQUENCE</scope>
    <source>
        <strain evidence="2">3651</strain>
    </source>
</reference>
<dbReference type="Proteomes" id="UP001293254">
    <property type="component" value="Unassembled WGS sequence"/>
</dbReference>